<accession>A0AAV7L702</accession>
<keyword evidence="3" id="KW-1185">Reference proteome</keyword>
<reference evidence="2" key="1">
    <citation type="journal article" date="2022" name="bioRxiv">
        <title>Sequencing and chromosome-scale assembly of the giantPleurodeles waltlgenome.</title>
        <authorList>
            <person name="Brown T."/>
            <person name="Elewa A."/>
            <person name="Iarovenko S."/>
            <person name="Subramanian E."/>
            <person name="Araus A.J."/>
            <person name="Petzold A."/>
            <person name="Susuki M."/>
            <person name="Suzuki K.-i.T."/>
            <person name="Hayashi T."/>
            <person name="Toyoda A."/>
            <person name="Oliveira C."/>
            <person name="Osipova E."/>
            <person name="Leigh N.D."/>
            <person name="Simon A."/>
            <person name="Yun M.H."/>
        </authorList>
    </citation>
    <scope>NUCLEOTIDE SEQUENCE</scope>
    <source>
        <strain evidence="2">20211129_DDA</strain>
        <tissue evidence="2">Liver</tissue>
    </source>
</reference>
<feature type="compositionally biased region" description="Basic residues" evidence="1">
    <location>
        <begin position="1"/>
        <end position="12"/>
    </location>
</feature>
<protein>
    <submittedName>
        <fullName evidence="2">Uncharacterized protein</fullName>
    </submittedName>
</protein>
<sequence>MLKSHKWPKVTRWHGANQRPLPSSHQYQGSRVRLQTPRCTRHARDESAGGGFCLSACLRLGQRAWAGKAGFVRRNVEAQFMPRPALPAGPGTAGRFYLCLIALNLKNELTRARPEQIKAACAREDTRVTAA</sequence>
<evidence type="ECO:0000313" key="2">
    <source>
        <dbReference type="EMBL" id="KAJ1087300.1"/>
    </source>
</evidence>
<name>A0AAV7L702_PLEWA</name>
<comment type="caution">
    <text evidence="2">The sequence shown here is derived from an EMBL/GenBank/DDBJ whole genome shotgun (WGS) entry which is preliminary data.</text>
</comment>
<feature type="compositionally biased region" description="Polar residues" evidence="1">
    <location>
        <begin position="20"/>
        <end position="29"/>
    </location>
</feature>
<feature type="region of interest" description="Disordered" evidence="1">
    <location>
        <begin position="1"/>
        <end position="32"/>
    </location>
</feature>
<dbReference type="EMBL" id="JANPWB010000015">
    <property type="protein sequence ID" value="KAJ1087300.1"/>
    <property type="molecule type" value="Genomic_DNA"/>
</dbReference>
<evidence type="ECO:0000256" key="1">
    <source>
        <dbReference type="SAM" id="MobiDB-lite"/>
    </source>
</evidence>
<organism evidence="2 3">
    <name type="scientific">Pleurodeles waltl</name>
    <name type="common">Iberian ribbed newt</name>
    <dbReference type="NCBI Taxonomy" id="8319"/>
    <lineage>
        <taxon>Eukaryota</taxon>
        <taxon>Metazoa</taxon>
        <taxon>Chordata</taxon>
        <taxon>Craniata</taxon>
        <taxon>Vertebrata</taxon>
        <taxon>Euteleostomi</taxon>
        <taxon>Amphibia</taxon>
        <taxon>Batrachia</taxon>
        <taxon>Caudata</taxon>
        <taxon>Salamandroidea</taxon>
        <taxon>Salamandridae</taxon>
        <taxon>Pleurodelinae</taxon>
        <taxon>Pleurodeles</taxon>
    </lineage>
</organism>
<dbReference type="Proteomes" id="UP001066276">
    <property type="component" value="Chromosome 11"/>
</dbReference>
<dbReference type="AlphaFoldDB" id="A0AAV7L702"/>
<gene>
    <name evidence="2" type="ORF">NDU88_000480</name>
</gene>
<evidence type="ECO:0000313" key="3">
    <source>
        <dbReference type="Proteomes" id="UP001066276"/>
    </source>
</evidence>
<proteinExistence type="predicted"/>